<evidence type="ECO:0000256" key="2">
    <source>
        <dbReference type="ARBA" id="ARBA00022723"/>
    </source>
</evidence>
<dbReference type="Gene3D" id="1.10.760.10">
    <property type="entry name" value="Cytochrome c-like domain"/>
    <property type="match status" value="1"/>
</dbReference>
<dbReference type="EMBL" id="JARCJK010000013">
    <property type="protein sequence ID" value="MDE4167779.1"/>
    <property type="molecule type" value="Genomic_DNA"/>
</dbReference>
<dbReference type="Pfam" id="PF00034">
    <property type="entry name" value="Cytochrom_C"/>
    <property type="match status" value="1"/>
</dbReference>
<sequence length="152" mass="15721">MNKLTVVVAVILAGGIGVGGWQYLQPEAAPVGHSMASPDTGALSPGAPIATVALPTELSGNAQLGKSIFEAKCADCHGENAAGQNGVAPPLVHKVYEPSHHSDMAFILAAQNGVRAHHWPFGNMPPVEGVTPGDVKMVIAYVRELQRANGIE</sequence>
<evidence type="ECO:0000256" key="3">
    <source>
        <dbReference type="ARBA" id="ARBA00023004"/>
    </source>
</evidence>
<dbReference type="AlphaFoldDB" id="A0A1B0ZPJ0"/>
<accession>A0A1B0ZPJ0</accession>
<dbReference type="SUPFAM" id="SSF46626">
    <property type="entry name" value="Cytochrome c"/>
    <property type="match status" value="1"/>
</dbReference>
<reference evidence="6 8" key="1">
    <citation type="submission" date="2016-04" db="EMBL/GenBank/DDBJ databases">
        <authorList>
            <person name="Evans L.H."/>
            <person name="Alamgir A."/>
            <person name="Owens N."/>
            <person name="Weber N.D."/>
            <person name="Virtaneva K."/>
            <person name="Barbian K."/>
            <person name="Babar A."/>
            <person name="Rosenke K."/>
        </authorList>
    </citation>
    <scope>NUCLEOTIDE SEQUENCE [LARGE SCALE GENOMIC DNA]</scope>
    <source>
        <strain evidence="6 8">JL2886</strain>
    </source>
</reference>
<proteinExistence type="predicted"/>
<dbReference type="GO" id="GO:0009055">
    <property type="term" value="F:electron transfer activity"/>
    <property type="evidence" value="ECO:0007669"/>
    <property type="project" value="InterPro"/>
</dbReference>
<dbReference type="InterPro" id="IPR036909">
    <property type="entry name" value="Cyt_c-like_dom_sf"/>
</dbReference>
<name>A0A1B0ZPJ0_9RHOB</name>
<keyword evidence="1 4" id="KW-0349">Heme</keyword>
<keyword evidence="2 4" id="KW-0479">Metal-binding</keyword>
<dbReference type="GO" id="GO:0046872">
    <property type="term" value="F:metal ion binding"/>
    <property type="evidence" value="ECO:0007669"/>
    <property type="project" value="UniProtKB-KW"/>
</dbReference>
<gene>
    <name evidence="6" type="ORF">JL2886_01097</name>
    <name evidence="7" type="ORF">PXK24_18950</name>
</gene>
<evidence type="ECO:0000259" key="5">
    <source>
        <dbReference type="PROSITE" id="PS51007"/>
    </source>
</evidence>
<evidence type="ECO:0000256" key="4">
    <source>
        <dbReference type="PROSITE-ProRule" id="PRU00433"/>
    </source>
</evidence>
<dbReference type="InterPro" id="IPR009056">
    <property type="entry name" value="Cyt_c-like_dom"/>
</dbReference>
<dbReference type="RefSeq" id="WP_065271058.1">
    <property type="nucleotide sequence ID" value="NZ_CP015124.1"/>
</dbReference>
<dbReference type="Proteomes" id="UP000092565">
    <property type="component" value="Chromosome"/>
</dbReference>
<dbReference type="Proteomes" id="UP001218364">
    <property type="component" value="Unassembled WGS sequence"/>
</dbReference>
<evidence type="ECO:0000256" key="1">
    <source>
        <dbReference type="ARBA" id="ARBA00022617"/>
    </source>
</evidence>
<evidence type="ECO:0000313" key="6">
    <source>
        <dbReference type="EMBL" id="ANP36018.1"/>
    </source>
</evidence>
<keyword evidence="8" id="KW-1185">Reference proteome</keyword>
<feature type="domain" description="Cytochrome c" evidence="5">
    <location>
        <begin position="60"/>
        <end position="146"/>
    </location>
</feature>
<dbReference type="EMBL" id="CP015124">
    <property type="protein sequence ID" value="ANP36018.1"/>
    <property type="molecule type" value="Genomic_DNA"/>
</dbReference>
<dbReference type="OrthoDB" id="7854060at2"/>
<protein>
    <submittedName>
        <fullName evidence="7">C-type cytochrome</fullName>
    </submittedName>
    <submittedName>
        <fullName evidence="6">Cytochrome C cytochrome c family protein</fullName>
    </submittedName>
</protein>
<evidence type="ECO:0000313" key="7">
    <source>
        <dbReference type="EMBL" id="MDE4167779.1"/>
    </source>
</evidence>
<reference evidence="7 9" key="2">
    <citation type="submission" date="2023-02" db="EMBL/GenBank/DDBJ databases">
        <title>Population genomics of bacteria associated with diatom.</title>
        <authorList>
            <person name="Xie J."/>
            <person name="Wang H."/>
        </authorList>
    </citation>
    <scope>NUCLEOTIDE SEQUENCE [LARGE SCALE GENOMIC DNA]</scope>
    <source>
        <strain evidence="7 9">PT47_8</strain>
    </source>
</reference>
<dbReference type="PATRIC" id="fig|60890.4.peg.1068"/>
<keyword evidence="3 4" id="KW-0408">Iron</keyword>
<dbReference type="GO" id="GO:0020037">
    <property type="term" value="F:heme binding"/>
    <property type="evidence" value="ECO:0007669"/>
    <property type="project" value="InterPro"/>
</dbReference>
<dbReference type="PROSITE" id="PS51007">
    <property type="entry name" value="CYTC"/>
    <property type="match status" value="1"/>
</dbReference>
<evidence type="ECO:0000313" key="9">
    <source>
        <dbReference type="Proteomes" id="UP001218364"/>
    </source>
</evidence>
<organism evidence="6 8">
    <name type="scientific">Phaeobacter gallaeciensis</name>
    <dbReference type="NCBI Taxonomy" id="60890"/>
    <lineage>
        <taxon>Bacteria</taxon>
        <taxon>Pseudomonadati</taxon>
        <taxon>Pseudomonadota</taxon>
        <taxon>Alphaproteobacteria</taxon>
        <taxon>Rhodobacterales</taxon>
        <taxon>Roseobacteraceae</taxon>
        <taxon>Phaeobacter</taxon>
    </lineage>
</organism>
<evidence type="ECO:0000313" key="8">
    <source>
        <dbReference type="Proteomes" id="UP000092565"/>
    </source>
</evidence>